<dbReference type="CDD" id="cd03676">
    <property type="entry name" value="NUDIX_Tnr3_like"/>
    <property type="match status" value="1"/>
</dbReference>
<evidence type="ECO:0000313" key="4">
    <source>
        <dbReference type="EMBL" id="GAA0231624.1"/>
    </source>
</evidence>
<protein>
    <submittedName>
        <fullName evidence="4">NUDIX domain-containing protein</fullName>
    </submittedName>
</protein>
<dbReference type="PROSITE" id="PS51462">
    <property type="entry name" value="NUDIX"/>
    <property type="match status" value="1"/>
</dbReference>
<comment type="caution">
    <text evidence="4">The sequence shown here is derived from an EMBL/GenBank/DDBJ whole genome shotgun (WGS) entry which is preliminary data.</text>
</comment>
<name>A0ABP3DJU4_9BURK</name>
<evidence type="ECO:0000313" key="5">
    <source>
        <dbReference type="Proteomes" id="UP001501176"/>
    </source>
</evidence>
<proteinExistence type="predicted"/>
<evidence type="ECO:0000256" key="2">
    <source>
        <dbReference type="ARBA" id="ARBA00022801"/>
    </source>
</evidence>
<dbReference type="PROSITE" id="PS00893">
    <property type="entry name" value="NUDIX_BOX"/>
    <property type="match status" value="1"/>
</dbReference>
<feature type="domain" description="Nudix hydrolase" evidence="3">
    <location>
        <begin position="159"/>
        <end position="300"/>
    </location>
</feature>
<sequence length="317" mass="33755">MRVSTNPRILRISGGFARHGAVRRGCPASGLIHYNARMDATSAAFTLDDLQARNARLVRRAQQLPPAGARPTTIAGRVGGWIGPAALSAVAGLPGVHVEPEAVHFTAAPAARLNLDAVLRSVALALRDAGCIRSWRDELLDVMAEGRSLGCIERGAVRPLGLLTQAVHLNGWTPDGRLWVARRALNKSTDPGLWDTLAGGLVAAGEDTESALLRETQEEAGLPAVALAAHGPLRTVLRMHRRLEDGYQVENVLLSDCVLDAGAVPQNQDGEVLEFRCLAMQDLWDMIVHGAFTLEAELAILDSLRHRAQGASGGATP</sequence>
<evidence type="ECO:0000256" key="1">
    <source>
        <dbReference type="ARBA" id="ARBA00001946"/>
    </source>
</evidence>
<dbReference type="InterPro" id="IPR000086">
    <property type="entry name" value="NUDIX_hydrolase_dom"/>
</dbReference>
<dbReference type="EMBL" id="BAAAFN010000015">
    <property type="protein sequence ID" value="GAA0231624.1"/>
    <property type="molecule type" value="Genomic_DNA"/>
</dbReference>
<dbReference type="SUPFAM" id="SSF55811">
    <property type="entry name" value="Nudix"/>
    <property type="match status" value="1"/>
</dbReference>
<dbReference type="InterPro" id="IPR015797">
    <property type="entry name" value="NUDIX_hydrolase-like_dom_sf"/>
</dbReference>
<reference evidence="5" key="1">
    <citation type="journal article" date="2019" name="Int. J. Syst. Evol. Microbiol.">
        <title>The Global Catalogue of Microorganisms (GCM) 10K type strain sequencing project: providing services to taxonomists for standard genome sequencing and annotation.</title>
        <authorList>
            <consortium name="The Broad Institute Genomics Platform"/>
            <consortium name="The Broad Institute Genome Sequencing Center for Infectious Disease"/>
            <person name="Wu L."/>
            <person name="Ma J."/>
        </authorList>
    </citation>
    <scope>NUCLEOTIDE SEQUENCE [LARGE SCALE GENOMIC DNA]</scope>
    <source>
        <strain evidence="5">JCM 16240</strain>
    </source>
</reference>
<organism evidence="4 5">
    <name type="scientific">Castellaniella daejeonensis</name>
    <dbReference type="NCBI Taxonomy" id="659013"/>
    <lineage>
        <taxon>Bacteria</taxon>
        <taxon>Pseudomonadati</taxon>
        <taxon>Pseudomonadota</taxon>
        <taxon>Betaproteobacteria</taxon>
        <taxon>Burkholderiales</taxon>
        <taxon>Alcaligenaceae</taxon>
        <taxon>Castellaniella</taxon>
    </lineage>
</organism>
<gene>
    <name evidence="4" type="ORF">GCM10009125_20780</name>
</gene>
<dbReference type="Proteomes" id="UP001501176">
    <property type="component" value="Unassembled WGS sequence"/>
</dbReference>
<dbReference type="Pfam" id="PF00293">
    <property type="entry name" value="NUDIX"/>
    <property type="match status" value="1"/>
</dbReference>
<dbReference type="Gene3D" id="3.90.79.10">
    <property type="entry name" value="Nucleoside Triphosphate Pyrophosphohydrolase"/>
    <property type="match status" value="1"/>
</dbReference>
<comment type="cofactor">
    <cofactor evidence="1">
        <name>Mg(2+)</name>
        <dbReference type="ChEBI" id="CHEBI:18420"/>
    </cofactor>
</comment>
<dbReference type="InterPro" id="IPR020084">
    <property type="entry name" value="NUDIX_hydrolase_CS"/>
</dbReference>
<keyword evidence="2" id="KW-0378">Hydrolase</keyword>
<keyword evidence="5" id="KW-1185">Reference proteome</keyword>
<evidence type="ECO:0000259" key="3">
    <source>
        <dbReference type="PROSITE" id="PS51462"/>
    </source>
</evidence>
<accession>A0ABP3DJU4</accession>